<organism evidence="2 3">
    <name type="scientific">Tenacibaculum maritimum NCIMB 2154</name>
    <dbReference type="NCBI Taxonomy" id="1349785"/>
    <lineage>
        <taxon>Bacteria</taxon>
        <taxon>Pseudomonadati</taxon>
        <taxon>Bacteroidota</taxon>
        <taxon>Flavobacteriia</taxon>
        <taxon>Flavobacteriales</taxon>
        <taxon>Flavobacteriaceae</taxon>
        <taxon>Tenacibaculum</taxon>
    </lineage>
</organism>
<dbReference type="OrthoDB" id="1452995at2"/>
<evidence type="ECO:0000256" key="1">
    <source>
        <dbReference type="SAM" id="Phobius"/>
    </source>
</evidence>
<feature type="transmembrane region" description="Helical" evidence="1">
    <location>
        <begin position="113"/>
        <end position="131"/>
    </location>
</feature>
<keyword evidence="3" id="KW-1185">Reference proteome</keyword>
<dbReference type="GeneID" id="47722804"/>
<accession>A0A2H1E9G7</accession>
<dbReference type="KEGG" id="tmar:MARIT_1263"/>
<dbReference type="AlphaFoldDB" id="A0A2H1E9G7"/>
<sequence length="139" mass="15763">MKKKIPGDKLLLLFSLVFLVISFIVLYGVYEKMKITNRGETIMVKIKEAPENCSSISSNNDGYCKLEYEDKTYVIRAGKKFCPLVSGKKKVEMLTNENKSRVIFLGEYNSSQYGSGLFIFLVALFAIYSSIKSIRSNND</sequence>
<dbReference type="EMBL" id="LT634361">
    <property type="protein sequence ID" value="SFZ81737.1"/>
    <property type="molecule type" value="Genomic_DNA"/>
</dbReference>
<protein>
    <submittedName>
        <fullName evidence="2">Uncharacterized protein</fullName>
    </submittedName>
</protein>
<keyword evidence="1" id="KW-0812">Transmembrane</keyword>
<dbReference type="Proteomes" id="UP000231564">
    <property type="component" value="Chromosome MARIT"/>
</dbReference>
<feature type="transmembrane region" description="Helical" evidence="1">
    <location>
        <begin position="12"/>
        <end position="30"/>
    </location>
</feature>
<evidence type="ECO:0000313" key="2">
    <source>
        <dbReference type="EMBL" id="SFZ81737.1"/>
    </source>
</evidence>
<gene>
    <name evidence="2" type="ORF">MARIT_1263</name>
</gene>
<proteinExistence type="predicted"/>
<dbReference type="RefSeq" id="WP_100211055.1">
    <property type="nucleotide sequence ID" value="NZ_CP138495.1"/>
</dbReference>
<keyword evidence="1" id="KW-0472">Membrane</keyword>
<reference evidence="2 3" key="1">
    <citation type="submission" date="2016-11" db="EMBL/GenBank/DDBJ databases">
        <authorList>
            <person name="Jaros S."/>
            <person name="Januszkiewicz K."/>
            <person name="Wedrychowicz H."/>
        </authorList>
    </citation>
    <scope>NUCLEOTIDE SEQUENCE [LARGE SCALE GENOMIC DNA]</scope>
    <source>
        <strain evidence="2">NCIMB 2154T</strain>
    </source>
</reference>
<name>A0A2H1E9G7_9FLAO</name>
<evidence type="ECO:0000313" key="3">
    <source>
        <dbReference type="Proteomes" id="UP000231564"/>
    </source>
</evidence>
<keyword evidence="1" id="KW-1133">Transmembrane helix</keyword>